<dbReference type="KEGG" id="sfol:H3H32_26505"/>
<evidence type="ECO:0000313" key="1">
    <source>
        <dbReference type="EMBL" id="QMW01483.1"/>
    </source>
</evidence>
<dbReference type="AlphaFoldDB" id="A0A7G5GRJ1"/>
<organism evidence="1 2">
    <name type="scientific">Spirosoma foliorum</name>
    <dbReference type="NCBI Taxonomy" id="2710596"/>
    <lineage>
        <taxon>Bacteria</taxon>
        <taxon>Pseudomonadati</taxon>
        <taxon>Bacteroidota</taxon>
        <taxon>Cytophagia</taxon>
        <taxon>Cytophagales</taxon>
        <taxon>Cytophagaceae</taxon>
        <taxon>Spirosoma</taxon>
    </lineage>
</organism>
<dbReference type="EMBL" id="CP059732">
    <property type="protein sequence ID" value="QMW01483.1"/>
    <property type="molecule type" value="Genomic_DNA"/>
</dbReference>
<dbReference type="Proteomes" id="UP000515369">
    <property type="component" value="Chromosome"/>
</dbReference>
<evidence type="ECO:0000313" key="2">
    <source>
        <dbReference type="Proteomes" id="UP000515369"/>
    </source>
</evidence>
<reference evidence="1 2" key="1">
    <citation type="submission" date="2020-07" db="EMBL/GenBank/DDBJ databases">
        <title>Spirosoma foliorum sp. nov., isolated from the leaves on the Nejang mountain Korea, Republic of.</title>
        <authorList>
            <person name="Ho H."/>
            <person name="Lee Y.-J."/>
            <person name="Nurcahyanto D.-A."/>
            <person name="Kim S.-G."/>
        </authorList>
    </citation>
    <scope>NUCLEOTIDE SEQUENCE [LARGE SCALE GENOMIC DNA]</scope>
    <source>
        <strain evidence="1 2">PL0136</strain>
    </source>
</reference>
<sequence length="64" mass="7303">MSHKNTLNPLLNRKQAAQYLGVSPGTLAVWDCTKQKPLNPILVGKLIHYRLADLDQFLDQRLMD</sequence>
<gene>
    <name evidence="1" type="ORF">H3H32_26505</name>
</gene>
<proteinExistence type="predicted"/>
<dbReference type="SUPFAM" id="SSF46955">
    <property type="entry name" value="Putative DNA-binding domain"/>
    <property type="match status" value="1"/>
</dbReference>
<name>A0A7G5GRJ1_9BACT</name>
<dbReference type="RefSeq" id="WP_182458765.1">
    <property type="nucleotide sequence ID" value="NZ_CP059732.1"/>
</dbReference>
<protein>
    <submittedName>
        <fullName evidence="1">Helix-turn-helix domain-containing protein</fullName>
    </submittedName>
</protein>
<dbReference type="InterPro" id="IPR009061">
    <property type="entry name" value="DNA-bd_dom_put_sf"/>
</dbReference>
<keyword evidence="2" id="KW-1185">Reference proteome</keyword>
<accession>A0A7G5GRJ1</accession>